<protein>
    <recommendedName>
        <fullName evidence="3">Exo-alpha-sialidase</fullName>
    </recommendedName>
</protein>
<reference evidence="1 2" key="1">
    <citation type="submission" date="2019-02" db="EMBL/GenBank/DDBJ databases">
        <title>Hyunsoonleella sp., isolated from marine sediment.</title>
        <authorList>
            <person name="Liu B.-T."/>
        </authorList>
    </citation>
    <scope>NUCLEOTIDE SEQUENCE [LARGE SCALE GENOMIC DNA]</scope>
    <source>
        <strain evidence="1 2">T58</strain>
    </source>
</reference>
<dbReference type="InterPro" id="IPR011659">
    <property type="entry name" value="WD40"/>
</dbReference>
<dbReference type="RefSeq" id="WP_130963708.1">
    <property type="nucleotide sequence ID" value="NZ_SIRT01000003.1"/>
</dbReference>
<dbReference type="Gene3D" id="2.120.10.30">
    <property type="entry name" value="TolB, C-terminal domain"/>
    <property type="match status" value="1"/>
</dbReference>
<evidence type="ECO:0000313" key="2">
    <source>
        <dbReference type="Proteomes" id="UP000291142"/>
    </source>
</evidence>
<dbReference type="SUPFAM" id="SSF82171">
    <property type="entry name" value="DPP6 N-terminal domain-like"/>
    <property type="match status" value="1"/>
</dbReference>
<comment type="caution">
    <text evidence="1">The sequence shown here is derived from an EMBL/GenBank/DDBJ whole genome shotgun (WGS) entry which is preliminary data.</text>
</comment>
<dbReference type="Pfam" id="PF07676">
    <property type="entry name" value="PD40"/>
    <property type="match status" value="4"/>
</dbReference>
<dbReference type="InterPro" id="IPR011042">
    <property type="entry name" value="6-blade_b-propeller_TolB-like"/>
</dbReference>
<dbReference type="Proteomes" id="UP000291142">
    <property type="component" value="Unassembled WGS sequence"/>
</dbReference>
<sequence length="313" mass="35676">MKANFPFLYLFFCVINIFQAQQKPQSFLPEAVKQFPNVRDIAISPNGNEVLFTAQSTMGNLSAIIEVKKKNNGWGLPKIVSFSGQYFDLEPFFSKDGLTLYFVSTRPKPDSKNEKKDFDIWYVTRKSLKDEWSAPMNMGSPINTEHGEFYPSIANNGNFYFTRDNPELKRKDDIYVSKNVNGEYTEAIVLSDSINTNGYEYNAFIAPDESYLIFGGYGRKDGFGSGDLYISYNTKNGWSAAKNLGNVINSSKMDYCPFVGVDNKTLYFTSKRDSTNAEFDKPLTTEEFLSELYKYENGVSRLYKVNIEVLVSR</sequence>
<dbReference type="AlphaFoldDB" id="A0A4Q9FHN7"/>
<dbReference type="EMBL" id="SIRT01000003">
    <property type="protein sequence ID" value="TBN04893.1"/>
    <property type="molecule type" value="Genomic_DNA"/>
</dbReference>
<proteinExistence type="predicted"/>
<name>A0A4Q9FHN7_9FLAO</name>
<keyword evidence="2" id="KW-1185">Reference proteome</keyword>
<evidence type="ECO:0000313" key="1">
    <source>
        <dbReference type="EMBL" id="TBN04893.1"/>
    </source>
</evidence>
<gene>
    <name evidence="1" type="ORF">EYD45_06425</name>
</gene>
<evidence type="ECO:0008006" key="3">
    <source>
        <dbReference type="Google" id="ProtNLM"/>
    </source>
</evidence>
<accession>A0A4Q9FHN7</accession>
<organism evidence="1 2">
    <name type="scientific">Hyunsoonleella flava</name>
    <dbReference type="NCBI Taxonomy" id="2527939"/>
    <lineage>
        <taxon>Bacteria</taxon>
        <taxon>Pseudomonadati</taxon>
        <taxon>Bacteroidota</taxon>
        <taxon>Flavobacteriia</taxon>
        <taxon>Flavobacteriales</taxon>
        <taxon>Flavobacteriaceae</taxon>
    </lineage>
</organism>
<dbReference type="OrthoDB" id="9809364at2"/>